<comment type="caution">
    <text evidence="9">The sequence shown here is derived from an EMBL/GenBank/DDBJ whole genome shotgun (WGS) entry which is preliminary data.</text>
</comment>
<dbReference type="InterPro" id="IPR035892">
    <property type="entry name" value="C2_domain_sf"/>
</dbReference>
<dbReference type="Pfam" id="PF09457">
    <property type="entry name" value="RBD-FIP"/>
    <property type="match status" value="1"/>
</dbReference>
<dbReference type="PANTHER" id="PTHR15746">
    <property type="entry name" value="RAB11-RELATED"/>
    <property type="match status" value="1"/>
</dbReference>
<feature type="domain" description="FIP-RBD" evidence="8">
    <location>
        <begin position="564"/>
        <end position="626"/>
    </location>
</feature>
<keyword evidence="10" id="KW-1185">Reference proteome</keyword>
<dbReference type="GO" id="GO:0045055">
    <property type="term" value="P:regulated exocytosis"/>
    <property type="evidence" value="ECO:0007669"/>
    <property type="project" value="TreeGrafter"/>
</dbReference>
<keyword evidence="4" id="KW-0967">Endosome</keyword>
<evidence type="ECO:0000256" key="5">
    <source>
        <dbReference type="ARBA" id="ARBA00022927"/>
    </source>
</evidence>
<keyword evidence="5" id="KW-0653">Protein transport</keyword>
<dbReference type="Proteomes" id="UP000663828">
    <property type="component" value="Unassembled WGS sequence"/>
</dbReference>
<evidence type="ECO:0000259" key="7">
    <source>
        <dbReference type="PROSITE" id="PS50004"/>
    </source>
</evidence>
<dbReference type="PROSITE" id="PS50004">
    <property type="entry name" value="C2"/>
    <property type="match status" value="1"/>
</dbReference>
<dbReference type="GO" id="GO:0055037">
    <property type="term" value="C:recycling endosome"/>
    <property type="evidence" value="ECO:0007669"/>
    <property type="project" value="UniProtKB-SubCell"/>
</dbReference>
<evidence type="ECO:0000256" key="3">
    <source>
        <dbReference type="ARBA" id="ARBA00022553"/>
    </source>
</evidence>
<dbReference type="SUPFAM" id="SSF144270">
    <property type="entry name" value="Eferin C-derminal domain-like"/>
    <property type="match status" value="1"/>
</dbReference>
<dbReference type="GO" id="GO:0015031">
    <property type="term" value="P:protein transport"/>
    <property type="evidence" value="ECO:0007669"/>
    <property type="project" value="UniProtKB-KW"/>
</dbReference>
<feature type="compositionally biased region" description="Basic and acidic residues" evidence="6">
    <location>
        <begin position="184"/>
        <end position="201"/>
    </location>
</feature>
<dbReference type="Pfam" id="PF00168">
    <property type="entry name" value="C2"/>
    <property type="match status" value="1"/>
</dbReference>
<gene>
    <name evidence="9" type="ORF">XAT740_LOCUS14349</name>
</gene>
<feature type="region of interest" description="Disordered" evidence="6">
    <location>
        <begin position="222"/>
        <end position="350"/>
    </location>
</feature>
<dbReference type="Gene3D" id="1.20.5.2440">
    <property type="match status" value="1"/>
</dbReference>
<dbReference type="InterPro" id="IPR037789">
    <property type="entry name" value="FIP_classI"/>
</dbReference>
<evidence type="ECO:0000256" key="2">
    <source>
        <dbReference type="ARBA" id="ARBA00022448"/>
    </source>
</evidence>
<accession>A0A814IE84</accession>
<dbReference type="Gene3D" id="2.60.40.150">
    <property type="entry name" value="C2 domain"/>
    <property type="match status" value="1"/>
</dbReference>
<feature type="compositionally biased region" description="Polar residues" evidence="6">
    <location>
        <begin position="332"/>
        <end position="342"/>
    </location>
</feature>
<organism evidence="9 10">
    <name type="scientific">Adineta ricciae</name>
    <name type="common">Rotifer</name>
    <dbReference type="NCBI Taxonomy" id="249248"/>
    <lineage>
        <taxon>Eukaryota</taxon>
        <taxon>Metazoa</taxon>
        <taxon>Spiralia</taxon>
        <taxon>Gnathifera</taxon>
        <taxon>Rotifera</taxon>
        <taxon>Eurotatoria</taxon>
        <taxon>Bdelloidea</taxon>
        <taxon>Adinetida</taxon>
        <taxon>Adinetidae</taxon>
        <taxon>Adineta</taxon>
    </lineage>
</organism>
<evidence type="ECO:0000256" key="6">
    <source>
        <dbReference type="SAM" id="MobiDB-lite"/>
    </source>
</evidence>
<dbReference type="EMBL" id="CAJNOR010000859">
    <property type="protein sequence ID" value="CAF1023232.1"/>
    <property type="molecule type" value="Genomic_DNA"/>
</dbReference>
<comment type="subcellular location">
    <subcellularLocation>
        <location evidence="1">Recycling endosome</location>
    </subcellularLocation>
</comment>
<dbReference type="PROSITE" id="PS51511">
    <property type="entry name" value="FIP_RBD"/>
    <property type="match status" value="1"/>
</dbReference>
<dbReference type="SUPFAM" id="SSF49562">
    <property type="entry name" value="C2 domain (Calcium/lipid-binding domain, CaLB)"/>
    <property type="match status" value="1"/>
</dbReference>
<feature type="compositionally biased region" description="Polar residues" evidence="6">
    <location>
        <begin position="252"/>
        <end position="271"/>
    </location>
</feature>
<evidence type="ECO:0000313" key="10">
    <source>
        <dbReference type="Proteomes" id="UP000663828"/>
    </source>
</evidence>
<evidence type="ECO:0000256" key="1">
    <source>
        <dbReference type="ARBA" id="ARBA00004172"/>
    </source>
</evidence>
<sequence length="633" mass="70834">MSKLMLSPNYCSCTVIQARNLPDKGKNGGPDAFCTISMGKEKFVTAVREKTTSPDWNEQCDMPVVDDAIIKLTVYHNSKSSLSKGDFIGRAFVPLRDLQDYDRVHTNWYPLANKEGRVDKARGEIQVTLQFYSKNNTTGSVFDLATKKKHLSLKDIKHSLGDKLKSASKHHKTDRTTGENQLADQRRRLEGGHDGNGRDFLEDSISDTTSFSGSYMSLNSMSFNNNANEQPRRKSRVTTQNNGLGPALGSVTPHSSRRSITSDYETSSILDSASMYGGDDGTTSSSADRFQTPQQLHREVSVDENQPWKKTPKQRREKEQHASKPIPIIITTKASANSPQISDHNRHSSVTGDDIEAAFDSINNYKASLNKPKENTVADSYFGLSTISEHQDVDENPFSSNQQPEEEIDFDNYFTKHKQQKQDSIEEKKPKRTAPILQQSKTVNQSKEDDYSKLALSNEIFTPSTSVSIKTDTNNSSASTVPVRQQSEEKHNSTDDDIDEIIGKLEPDNKPSSTYSQTPKNQKKNTTLPDIVIEQAGKGPAPLPPSKKSNTNTLNVLGYENVKSVSVNPKVRQELDYLDREELLHVIAYQSDLIKKRDTRVKDLEQYTDGLLVKIVEQCPSILQSGNMKINYK</sequence>
<proteinExistence type="predicted"/>
<name>A0A814IE84_ADIRI</name>
<dbReference type="PANTHER" id="PTHR15746:SF23">
    <property type="entry name" value="RAB11 INTERACTING PROTEIN, ISOFORM A"/>
    <property type="match status" value="1"/>
</dbReference>
<feature type="region of interest" description="Disordered" evidence="6">
    <location>
        <begin position="163"/>
        <end position="205"/>
    </location>
</feature>
<keyword evidence="2" id="KW-0813">Transport</keyword>
<feature type="compositionally biased region" description="Polar residues" evidence="6">
    <location>
        <begin position="510"/>
        <end position="528"/>
    </location>
</feature>
<protein>
    <recommendedName>
        <fullName evidence="11">Rab11 family-interacting protein 1</fullName>
    </recommendedName>
</protein>
<dbReference type="InterPro" id="IPR000008">
    <property type="entry name" value="C2_dom"/>
</dbReference>
<feature type="compositionally biased region" description="Polar residues" evidence="6">
    <location>
        <begin position="466"/>
        <end position="485"/>
    </location>
</feature>
<evidence type="ECO:0000313" key="9">
    <source>
        <dbReference type="EMBL" id="CAF1023232.1"/>
    </source>
</evidence>
<dbReference type="InterPro" id="IPR037245">
    <property type="entry name" value="FIP-RBD_C_sf"/>
</dbReference>
<keyword evidence="3" id="KW-0597">Phosphoprotein</keyword>
<dbReference type="SMART" id="SM00239">
    <property type="entry name" value="C2"/>
    <property type="match status" value="1"/>
</dbReference>
<feature type="compositionally biased region" description="Polar residues" evidence="6">
    <location>
        <begin position="281"/>
        <end position="295"/>
    </location>
</feature>
<evidence type="ECO:0000256" key="4">
    <source>
        <dbReference type="ARBA" id="ARBA00022753"/>
    </source>
</evidence>
<feature type="domain" description="C2" evidence="7">
    <location>
        <begin position="1"/>
        <end position="109"/>
    </location>
</feature>
<dbReference type="AlphaFoldDB" id="A0A814IE84"/>
<evidence type="ECO:0000259" key="8">
    <source>
        <dbReference type="PROSITE" id="PS51511"/>
    </source>
</evidence>
<dbReference type="InterPro" id="IPR019018">
    <property type="entry name" value="Rab-bd_FIP-RBD"/>
</dbReference>
<dbReference type="GO" id="GO:0031267">
    <property type="term" value="F:small GTPase binding"/>
    <property type="evidence" value="ECO:0007669"/>
    <property type="project" value="InterPro"/>
</dbReference>
<feature type="region of interest" description="Disordered" evidence="6">
    <location>
        <begin position="466"/>
        <end position="528"/>
    </location>
</feature>
<reference evidence="9" key="1">
    <citation type="submission" date="2021-02" db="EMBL/GenBank/DDBJ databases">
        <authorList>
            <person name="Nowell W R."/>
        </authorList>
    </citation>
    <scope>NUCLEOTIDE SEQUENCE</scope>
</reference>
<evidence type="ECO:0008006" key="11">
    <source>
        <dbReference type="Google" id="ProtNLM"/>
    </source>
</evidence>